<organism evidence="3 4">
    <name type="scientific">Trichonephila clavata</name>
    <name type="common">Joro spider</name>
    <name type="synonym">Nephila clavata</name>
    <dbReference type="NCBI Taxonomy" id="2740835"/>
    <lineage>
        <taxon>Eukaryota</taxon>
        <taxon>Metazoa</taxon>
        <taxon>Ecdysozoa</taxon>
        <taxon>Arthropoda</taxon>
        <taxon>Chelicerata</taxon>
        <taxon>Arachnida</taxon>
        <taxon>Araneae</taxon>
        <taxon>Araneomorphae</taxon>
        <taxon>Entelegynae</taxon>
        <taxon>Araneoidea</taxon>
        <taxon>Nephilidae</taxon>
        <taxon>Trichonephila</taxon>
    </lineage>
</organism>
<sequence>MVKISIIRQFRFTSLPPQHLDRIAVKIIISAAEITQQISWQTEFSPKKRNVPLILETPEEPLRSPFQTRSPLRSDDEKTY</sequence>
<dbReference type="Proteomes" id="UP000887116">
    <property type="component" value="Unassembled WGS sequence"/>
</dbReference>
<dbReference type="AlphaFoldDB" id="A0A8X6GMX9"/>
<keyword evidence="4" id="KW-1185">Reference proteome</keyword>
<dbReference type="EMBL" id="BMAO01016311">
    <property type="protein sequence ID" value="GFR07592.1"/>
    <property type="molecule type" value="Genomic_DNA"/>
</dbReference>
<feature type="region of interest" description="Disordered" evidence="1">
    <location>
        <begin position="58"/>
        <end position="80"/>
    </location>
</feature>
<evidence type="ECO:0000313" key="2">
    <source>
        <dbReference type="EMBL" id="GFQ70933.1"/>
    </source>
</evidence>
<gene>
    <name evidence="2" type="ORF">TNCT_564311</name>
    <name evidence="3" type="ORF">TNCT_84481</name>
</gene>
<comment type="caution">
    <text evidence="3">The sequence shown here is derived from an EMBL/GenBank/DDBJ whole genome shotgun (WGS) entry which is preliminary data.</text>
</comment>
<proteinExistence type="predicted"/>
<evidence type="ECO:0000313" key="3">
    <source>
        <dbReference type="EMBL" id="GFR07592.1"/>
    </source>
</evidence>
<dbReference type="EMBL" id="BMAO01001082">
    <property type="protein sequence ID" value="GFQ70933.1"/>
    <property type="molecule type" value="Genomic_DNA"/>
</dbReference>
<evidence type="ECO:0000313" key="4">
    <source>
        <dbReference type="Proteomes" id="UP000887116"/>
    </source>
</evidence>
<reference evidence="3" key="1">
    <citation type="submission" date="2020-07" db="EMBL/GenBank/DDBJ databases">
        <title>Multicomponent nature underlies the extraordinary mechanical properties of spider dragline silk.</title>
        <authorList>
            <person name="Kono N."/>
            <person name="Nakamura H."/>
            <person name="Mori M."/>
            <person name="Yoshida Y."/>
            <person name="Ohtoshi R."/>
            <person name="Malay A.D."/>
            <person name="Moran D.A.P."/>
            <person name="Tomita M."/>
            <person name="Numata K."/>
            <person name="Arakawa K."/>
        </authorList>
    </citation>
    <scope>NUCLEOTIDE SEQUENCE</scope>
</reference>
<accession>A0A8X6GMX9</accession>
<evidence type="ECO:0000256" key="1">
    <source>
        <dbReference type="SAM" id="MobiDB-lite"/>
    </source>
</evidence>
<name>A0A8X6GMX9_TRICU</name>
<protein>
    <submittedName>
        <fullName evidence="3">Uncharacterized protein</fullName>
    </submittedName>
</protein>